<evidence type="ECO:0000313" key="1">
    <source>
        <dbReference type="EMBL" id="PHH67770.1"/>
    </source>
</evidence>
<dbReference type="STRING" id="2004952.A0A2C5YJU7"/>
<reference evidence="1 2" key="1">
    <citation type="submission" date="2017-06" db="EMBL/GenBank/DDBJ databases">
        <title>Ant-infecting Ophiocordyceps genomes reveal a high diversity of potential behavioral manipulation genes and a possible major role for enterotoxins.</title>
        <authorList>
            <person name="De Bekker C."/>
            <person name="Evans H.C."/>
            <person name="Brachmann A."/>
            <person name="Hughes D.P."/>
        </authorList>
    </citation>
    <scope>NUCLEOTIDE SEQUENCE [LARGE SCALE GENOMIC DNA]</scope>
    <source>
        <strain evidence="1 2">Map16</strain>
    </source>
</reference>
<dbReference type="Proteomes" id="UP000226431">
    <property type="component" value="Unassembled WGS sequence"/>
</dbReference>
<organism evidence="1 2">
    <name type="scientific">Ophiocordyceps camponoti-rufipedis</name>
    <dbReference type="NCBI Taxonomy" id="2004952"/>
    <lineage>
        <taxon>Eukaryota</taxon>
        <taxon>Fungi</taxon>
        <taxon>Dikarya</taxon>
        <taxon>Ascomycota</taxon>
        <taxon>Pezizomycotina</taxon>
        <taxon>Sordariomycetes</taxon>
        <taxon>Hypocreomycetidae</taxon>
        <taxon>Hypocreales</taxon>
        <taxon>Ophiocordycipitaceae</taxon>
        <taxon>Ophiocordyceps</taxon>
    </lineage>
</organism>
<sequence length="187" mass="18934">MGVIPFLSVRSAIVQDTTYTYGPNLPPTTHTIDSDTLLLAPDGISIHGLHLSPPSHPATPTYEVIGGASITRLAPSLAIIAGRTFTVGPGTTPTTTSLAGSIFTFGPDGLKVDDLTLTFPFGSVVSATLTVTLEVGAALSSSTAFATTAEASGGAAQAEEESCGLRVGVGLRCLVFAALLVGVFLES</sequence>
<proteinExistence type="predicted"/>
<comment type="caution">
    <text evidence="1">The sequence shown here is derived from an EMBL/GenBank/DDBJ whole genome shotgun (WGS) entry which is preliminary data.</text>
</comment>
<dbReference type="EMBL" id="NJES01001163">
    <property type="protein sequence ID" value="PHH67770.1"/>
    <property type="molecule type" value="Genomic_DNA"/>
</dbReference>
<dbReference type="OrthoDB" id="5420777at2759"/>
<protein>
    <submittedName>
        <fullName evidence="1">Uncharacterized protein</fullName>
    </submittedName>
</protein>
<evidence type="ECO:0000313" key="2">
    <source>
        <dbReference type="Proteomes" id="UP000226431"/>
    </source>
</evidence>
<dbReference type="AlphaFoldDB" id="A0A2C5YJU7"/>
<keyword evidence="2" id="KW-1185">Reference proteome</keyword>
<gene>
    <name evidence="1" type="ORF">CDD80_538</name>
</gene>
<name>A0A2C5YJU7_9HYPO</name>
<accession>A0A2C5YJU7</accession>